<accession>M2QNZ2</accession>
<feature type="region of interest" description="Disordered" evidence="1">
    <location>
        <begin position="544"/>
        <end position="634"/>
    </location>
</feature>
<dbReference type="OrthoDB" id="3244156at2759"/>
<evidence type="ECO:0000313" key="2">
    <source>
        <dbReference type="EMBL" id="EMD38778.1"/>
    </source>
</evidence>
<feature type="compositionally biased region" description="Polar residues" evidence="1">
    <location>
        <begin position="90"/>
        <end position="107"/>
    </location>
</feature>
<feature type="compositionally biased region" description="Polar residues" evidence="1">
    <location>
        <begin position="510"/>
        <end position="528"/>
    </location>
</feature>
<dbReference type="Proteomes" id="UP000016930">
    <property type="component" value="Unassembled WGS sequence"/>
</dbReference>
<dbReference type="AlphaFoldDB" id="M2QNZ2"/>
<sequence>MSEYATSRHPSLHVDTSNSVRPGEPYATSTPALRITSRQPEPSWISAPAPVWTQSPTPSRAPSRPLPTPAPVYTQHPASDRGMSEYSRAMSHSSRGMSDFRQQTLASGSGMEPAPEYENAYRHQYGDEASGYGYDQEEGGGYDEGFGERDEYADDDVEVESDNEHMTVEPLGEAGMYDVPPGKAKGKARAFVGGFVAGFKRFPRVIPRNKLKRRVLEKKGGGADAGSEFATDGEALPRYDSPGQPVLDPSNVQYVEAMDMPHEQRASEVLSYVSPQSHPVSVGRRPSTQLSYADHRSSHTVSDNAPLDNPYDHEPPASLGTMAALASPVQMNPLPTQDYQKMDPPRRFHPQDDSFSAHINRVSRFLHTIRELPWTSSRVVDDYEPGKSRRARLAAHKPQGSWYSAHREHVPVDLLGTPGPMMGITPYAPSQISHSTGIGHVPVRSTSTGHTSPVYSPVAGSSGSRIALPRHTPLHGPSPLHPPPLRSPSPRTRSPDGARATRTGGHVPNSPDSQPISSPGASSQGQNQKSFSYNYYFAPPQPLYVYPSQNGSPQGSPTPTQANPPMYVMPGPPQIVIPAQPASPGGAVPPSPIVTPPSPGAPGAQGVPHVPTVTQFPRSSGSSQGHGSVRLTGP</sequence>
<feature type="region of interest" description="Disordered" evidence="1">
    <location>
        <begin position="433"/>
        <end position="528"/>
    </location>
</feature>
<feature type="compositionally biased region" description="Polar residues" evidence="1">
    <location>
        <begin position="27"/>
        <end position="40"/>
    </location>
</feature>
<feature type="compositionally biased region" description="Polar residues" evidence="1">
    <location>
        <begin position="1"/>
        <end position="20"/>
    </location>
</feature>
<proteinExistence type="predicted"/>
<feature type="compositionally biased region" description="Acidic residues" evidence="1">
    <location>
        <begin position="151"/>
        <end position="161"/>
    </location>
</feature>
<feature type="region of interest" description="Disordered" evidence="1">
    <location>
        <begin position="1"/>
        <end position="162"/>
    </location>
</feature>
<protein>
    <submittedName>
        <fullName evidence="2">Uncharacterized protein</fullName>
    </submittedName>
</protein>
<feature type="region of interest" description="Disordered" evidence="1">
    <location>
        <begin position="292"/>
        <end position="313"/>
    </location>
</feature>
<feature type="compositionally biased region" description="Pro residues" evidence="1">
    <location>
        <begin position="587"/>
        <end position="600"/>
    </location>
</feature>
<evidence type="ECO:0000313" key="3">
    <source>
        <dbReference type="Proteomes" id="UP000016930"/>
    </source>
</evidence>
<dbReference type="EMBL" id="KB445794">
    <property type="protein sequence ID" value="EMD38778.1"/>
    <property type="molecule type" value="Genomic_DNA"/>
</dbReference>
<dbReference type="STRING" id="914234.M2QNZ2"/>
<feature type="region of interest" description="Disordered" evidence="1">
    <location>
        <begin position="217"/>
        <end position="246"/>
    </location>
</feature>
<reference evidence="2 3" key="1">
    <citation type="journal article" date="2012" name="Proc. Natl. Acad. Sci. U.S.A.">
        <title>Comparative genomics of Ceriporiopsis subvermispora and Phanerochaete chrysosporium provide insight into selective ligninolysis.</title>
        <authorList>
            <person name="Fernandez-Fueyo E."/>
            <person name="Ruiz-Duenas F.J."/>
            <person name="Ferreira P."/>
            <person name="Floudas D."/>
            <person name="Hibbett D.S."/>
            <person name="Canessa P."/>
            <person name="Larrondo L.F."/>
            <person name="James T.Y."/>
            <person name="Seelenfreund D."/>
            <person name="Lobos S."/>
            <person name="Polanco R."/>
            <person name="Tello M."/>
            <person name="Honda Y."/>
            <person name="Watanabe T."/>
            <person name="Watanabe T."/>
            <person name="Ryu J.S."/>
            <person name="Kubicek C.P."/>
            <person name="Schmoll M."/>
            <person name="Gaskell J."/>
            <person name="Hammel K.E."/>
            <person name="St John F.J."/>
            <person name="Vanden Wymelenberg A."/>
            <person name="Sabat G."/>
            <person name="Splinter BonDurant S."/>
            <person name="Syed K."/>
            <person name="Yadav J.S."/>
            <person name="Doddapaneni H."/>
            <person name="Subramanian V."/>
            <person name="Lavin J.L."/>
            <person name="Oguiza J.A."/>
            <person name="Perez G."/>
            <person name="Pisabarro A.G."/>
            <person name="Ramirez L."/>
            <person name="Santoyo F."/>
            <person name="Master E."/>
            <person name="Coutinho P.M."/>
            <person name="Henrissat B."/>
            <person name="Lombard V."/>
            <person name="Magnuson J.K."/>
            <person name="Kuees U."/>
            <person name="Hori C."/>
            <person name="Igarashi K."/>
            <person name="Samejima M."/>
            <person name="Held B.W."/>
            <person name="Barry K.W."/>
            <person name="LaButti K.M."/>
            <person name="Lapidus A."/>
            <person name="Lindquist E.A."/>
            <person name="Lucas S.M."/>
            <person name="Riley R."/>
            <person name="Salamov A.A."/>
            <person name="Hoffmeister D."/>
            <person name="Schwenk D."/>
            <person name="Hadar Y."/>
            <person name="Yarden O."/>
            <person name="de Vries R.P."/>
            <person name="Wiebenga A."/>
            <person name="Stenlid J."/>
            <person name="Eastwood D."/>
            <person name="Grigoriev I.V."/>
            <person name="Berka R.M."/>
            <person name="Blanchette R.A."/>
            <person name="Kersten P."/>
            <person name="Martinez A.T."/>
            <person name="Vicuna R."/>
            <person name="Cullen D."/>
        </authorList>
    </citation>
    <scope>NUCLEOTIDE SEQUENCE [LARGE SCALE GENOMIC DNA]</scope>
    <source>
        <strain evidence="2 3">B</strain>
    </source>
</reference>
<gene>
    <name evidence="2" type="ORF">CERSUDRAFT_112525</name>
</gene>
<feature type="compositionally biased region" description="Polar residues" evidence="1">
    <location>
        <begin position="444"/>
        <end position="464"/>
    </location>
</feature>
<name>M2QNZ2_CERS8</name>
<dbReference type="HOGENOM" id="CLU_431464_0_0_1"/>
<feature type="compositionally biased region" description="Polar residues" evidence="1">
    <location>
        <begin position="612"/>
        <end position="626"/>
    </location>
</feature>
<organism evidence="2 3">
    <name type="scientific">Ceriporiopsis subvermispora (strain B)</name>
    <name type="common">White-rot fungus</name>
    <name type="synonym">Gelatoporia subvermispora</name>
    <dbReference type="NCBI Taxonomy" id="914234"/>
    <lineage>
        <taxon>Eukaryota</taxon>
        <taxon>Fungi</taxon>
        <taxon>Dikarya</taxon>
        <taxon>Basidiomycota</taxon>
        <taxon>Agaricomycotina</taxon>
        <taxon>Agaricomycetes</taxon>
        <taxon>Polyporales</taxon>
        <taxon>Gelatoporiaceae</taxon>
        <taxon>Gelatoporia</taxon>
    </lineage>
</organism>
<evidence type="ECO:0000256" key="1">
    <source>
        <dbReference type="SAM" id="MobiDB-lite"/>
    </source>
</evidence>
<keyword evidence="3" id="KW-1185">Reference proteome</keyword>
<feature type="compositionally biased region" description="Polar residues" evidence="1">
    <location>
        <begin position="547"/>
        <end position="563"/>
    </location>
</feature>